<name>A0AAU8KZC6_9VIRU</name>
<evidence type="ECO:0000313" key="1">
    <source>
        <dbReference type="EMBL" id="XCN27658.1"/>
    </source>
</evidence>
<organism evidence="1">
    <name type="scientific">Acinetobacter phage vB_Ab_1137_KEN_05</name>
    <dbReference type="NCBI Taxonomy" id="3143020"/>
    <lineage>
        <taxon>Viruses</taxon>
    </lineage>
</organism>
<reference evidence="1" key="1">
    <citation type="submission" date="2024-05" db="EMBL/GenBank/DDBJ databases">
        <title>Complete Genome Sequences of 14 Acinetobacter baumannii phages isolated in Kenya.</title>
        <authorList>
            <person name="Mwai F."/>
            <person name="Kigen C."/>
            <person name="Makobe C."/>
            <person name="Georges M."/>
            <person name="Mutai I."/>
            <person name="Odoyo E."/>
            <person name="Gachoya M."/>
            <person name="Musila L."/>
        </authorList>
    </citation>
    <scope>NUCLEOTIDE SEQUENCE</scope>
</reference>
<dbReference type="EMBL" id="PP841136">
    <property type="protein sequence ID" value="XCN27658.1"/>
    <property type="molecule type" value="Genomic_DNA"/>
</dbReference>
<gene>
    <name evidence="1" type="ORF">FEVFDKGT_CDS0006</name>
</gene>
<accession>A0AAU8KZC6</accession>
<protein>
    <submittedName>
        <fullName evidence="1">Uncharacterized protein</fullName>
    </submittedName>
</protein>
<proteinExistence type="predicted"/>
<sequence>MLTLESLVIKMATIANELGWRQKLYRWTLKVNCKAVASR</sequence>